<keyword evidence="2" id="KW-1185">Reference proteome</keyword>
<organism evidence="1 2">
    <name type="scientific">Microlunatus panaciterrae</name>
    <dbReference type="NCBI Taxonomy" id="400768"/>
    <lineage>
        <taxon>Bacteria</taxon>
        <taxon>Bacillati</taxon>
        <taxon>Actinomycetota</taxon>
        <taxon>Actinomycetes</taxon>
        <taxon>Propionibacteriales</taxon>
        <taxon>Propionibacteriaceae</taxon>
        <taxon>Microlunatus</taxon>
    </lineage>
</organism>
<proteinExistence type="predicted"/>
<dbReference type="Pfam" id="PF05787">
    <property type="entry name" value="PhoX"/>
    <property type="match status" value="2"/>
</dbReference>
<name>A0ABS2RP90_9ACTN</name>
<dbReference type="PANTHER" id="PTHR35399">
    <property type="entry name" value="SLR8030 PROTEIN"/>
    <property type="match status" value="1"/>
</dbReference>
<gene>
    <name evidence="1" type="ORF">JOE57_002917</name>
</gene>
<sequence length="474" mass="50911">MSAEPAFADGGDHHRAGATLFPPLESSEGDLLALPAGFAYDLVAVSGKTEIHDGTGKTIGKTPERPDGTGVVAHGRDRLRLLQNHEAGPGSAQPVPLVRGTVYDPGVLGGGVTVIETTARGKRLSEWVGLSGTISNCAGGITPWGSWLTCEESDAKAGTGTLEKDHGYVFEVFPAMPDQQAPQPIQAWGRAPHEAVVIESTRERAYLTEDASKPNGLLYRWTAAEGYRLGRYIAQSLKPDAGRLEALVVHAPDGSVLPDLAYVTAAQIGRPFKTSWKQVPDRHAATTPLRKQFKDGEVTRSKKLEGAWGDRHGMYFVASFAFAAGDLPADATKHDGQIWYYDYRSQTLTLTAYFPYNELLHSDTVDPETGLGLSRDLAFDGPDGVHVSPYGSLILSEDGNTANHLLSWSRDLGAQAVARNLIVQEQTTSGANVYSEMTGPTFSPSGAVLFGNVQEPGHSFAIRGPWRKYLGSRS</sequence>
<dbReference type="EMBL" id="JAFBCF010000001">
    <property type="protein sequence ID" value="MBM7799996.1"/>
    <property type="molecule type" value="Genomic_DNA"/>
</dbReference>
<dbReference type="InterPro" id="IPR008557">
    <property type="entry name" value="PhoX"/>
</dbReference>
<reference evidence="1 2" key="1">
    <citation type="submission" date="2021-01" db="EMBL/GenBank/DDBJ databases">
        <title>Sequencing the genomes of 1000 actinobacteria strains.</title>
        <authorList>
            <person name="Klenk H.-P."/>
        </authorList>
    </citation>
    <scope>NUCLEOTIDE SEQUENCE [LARGE SCALE GENOMIC DNA]</scope>
    <source>
        <strain evidence="1 2">DSM 18662</strain>
    </source>
</reference>
<protein>
    <submittedName>
        <fullName evidence="1">Secreted PhoX family phosphatase</fullName>
    </submittedName>
</protein>
<comment type="caution">
    <text evidence="1">The sequence shown here is derived from an EMBL/GenBank/DDBJ whole genome shotgun (WGS) entry which is preliminary data.</text>
</comment>
<evidence type="ECO:0000313" key="2">
    <source>
        <dbReference type="Proteomes" id="UP000704762"/>
    </source>
</evidence>
<evidence type="ECO:0000313" key="1">
    <source>
        <dbReference type="EMBL" id="MBM7799996.1"/>
    </source>
</evidence>
<dbReference type="PANTHER" id="PTHR35399:SF4">
    <property type="entry name" value="MEMBRANE PROTEIN"/>
    <property type="match status" value="1"/>
</dbReference>
<accession>A0ABS2RP90</accession>
<dbReference type="Proteomes" id="UP000704762">
    <property type="component" value="Unassembled WGS sequence"/>
</dbReference>
<dbReference type="RefSeq" id="WP_338041325.1">
    <property type="nucleotide sequence ID" value="NZ_BAAAQP010000003.1"/>
</dbReference>